<keyword evidence="3" id="KW-1185">Reference proteome</keyword>
<accession>A0ABU7RK08</accession>
<evidence type="ECO:0000313" key="2">
    <source>
        <dbReference type="EMBL" id="MEE6188349.1"/>
    </source>
</evidence>
<evidence type="ECO:0000256" key="1">
    <source>
        <dbReference type="SAM" id="MobiDB-lite"/>
    </source>
</evidence>
<feature type="region of interest" description="Disordered" evidence="1">
    <location>
        <begin position="68"/>
        <end position="109"/>
    </location>
</feature>
<feature type="non-terminal residue" evidence="2">
    <location>
        <position position="1"/>
    </location>
</feature>
<comment type="caution">
    <text evidence="2">The sequence shown here is derived from an EMBL/GenBank/DDBJ whole genome shotgun (WGS) entry which is preliminary data.</text>
</comment>
<gene>
    <name evidence="2" type="ORF">V2H41_13800</name>
</gene>
<reference evidence="2 3" key="1">
    <citation type="submission" date="2024-01" db="EMBL/GenBank/DDBJ databases">
        <title>Niabella digestum sp. nov., isolated from waste digestion system.</title>
        <authorList>
            <person name="Zhang L."/>
        </authorList>
    </citation>
    <scope>NUCLEOTIDE SEQUENCE [LARGE SCALE GENOMIC DNA]</scope>
    <source>
        <strain evidence="2 3">A18</strain>
    </source>
</reference>
<dbReference type="EMBL" id="JAZGLY010000013">
    <property type="protein sequence ID" value="MEE6188349.1"/>
    <property type="molecule type" value="Genomic_DNA"/>
</dbReference>
<protein>
    <submittedName>
        <fullName evidence="2">Uncharacterized protein</fullName>
    </submittedName>
</protein>
<organism evidence="2 3">
    <name type="scientific">Niabella digestorum</name>
    <dbReference type="NCBI Taxonomy" id="3117701"/>
    <lineage>
        <taxon>Bacteria</taxon>
        <taxon>Pseudomonadati</taxon>
        <taxon>Bacteroidota</taxon>
        <taxon>Chitinophagia</taxon>
        <taxon>Chitinophagales</taxon>
        <taxon>Chitinophagaceae</taxon>
        <taxon>Niabella</taxon>
    </lineage>
</organism>
<evidence type="ECO:0000313" key="3">
    <source>
        <dbReference type="Proteomes" id="UP001357452"/>
    </source>
</evidence>
<name>A0ABU7RK08_9BACT</name>
<feature type="compositionally biased region" description="Basic and acidic residues" evidence="1">
    <location>
        <begin position="68"/>
        <end position="85"/>
    </location>
</feature>
<sequence length="109" mass="12356">FDELIELRKAKRQRKILQVQKAQSLDFTTIALQRSLGAFGWADGGREWNACPKPLQRLIEDYLSTSGGERETMSAEIGRSRDVRDWLAQQKRGIDPAPAPKRNHGPRLG</sequence>
<proteinExistence type="predicted"/>
<dbReference type="Proteomes" id="UP001357452">
    <property type="component" value="Unassembled WGS sequence"/>
</dbReference>